<dbReference type="PANTHER" id="PTHR48081:SF8">
    <property type="entry name" value="ALPHA_BETA HYDROLASE FOLD-3 DOMAIN-CONTAINING PROTEIN-RELATED"/>
    <property type="match status" value="1"/>
</dbReference>
<reference evidence="3 4" key="1">
    <citation type="journal article" date="2025" name="Anaerobe">
        <title>Description of Anaerococcus kampingiae sp. nov., Anaerococcus groningensis sp. nov., Anaerococcus martiniensis sp. nov., and Anaerococcus cruorum sp. nov., isolated from human clinical specimens.</title>
        <authorList>
            <person name="Boiten K.E."/>
            <person name="Meijer J."/>
            <person name="van Wezel E.M."/>
            <person name="Veloo A.C.M."/>
        </authorList>
    </citation>
    <scope>NUCLEOTIDE SEQUENCE [LARGE SCALE GENOMIC DNA]</scope>
    <source>
        <strain evidence="3 4">ENR0874</strain>
    </source>
</reference>
<keyword evidence="1 3" id="KW-0378">Hydrolase</keyword>
<evidence type="ECO:0000313" key="4">
    <source>
        <dbReference type="Proteomes" id="UP001637994"/>
    </source>
</evidence>
<dbReference type="InterPro" id="IPR050300">
    <property type="entry name" value="GDXG_lipolytic_enzyme"/>
</dbReference>
<dbReference type="InterPro" id="IPR029058">
    <property type="entry name" value="AB_hydrolase_fold"/>
</dbReference>
<dbReference type="RefSeq" id="WP_410035902.1">
    <property type="nucleotide sequence ID" value="NZ_JBGMEF010000033.1"/>
</dbReference>
<organism evidence="3 4">
    <name type="scientific">Anaerococcus kampingae</name>
    <dbReference type="NCBI Taxonomy" id="3115614"/>
    <lineage>
        <taxon>Bacteria</taxon>
        <taxon>Bacillati</taxon>
        <taxon>Bacillota</taxon>
        <taxon>Tissierellia</taxon>
        <taxon>Tissierellales</taxon>
        <taxon>Peptoniphilaceae</taxon>
        <taxon>Anaerococcus</taxon>
    </lineage>
</organism>
<dbReference type="Proteomes" id="UP001637994">
    <property type="component" value="Unassembled WGS sequence"/>
</dbReference>
<proteinExistence type="predicted"/>
<evidence type="ECO:0000313" key="3">
    <source>
        <dbReference type="EMBL" id="MFO3667776.1"/>
    </source>
</evidence>
<dbReference type="InterPro" id="IPR049492">
    <property type="entry name" value="BD-FAE-like_dom"/>
</dbReference>
<dbReference type="Pfam" id="PF20434">
    <property type="entry name" value="BD-FAE"/>
    <property type="match status" value="1"/>
</dbReference>
<dbReference type="SUPFAM" id="SSF53474">
    <property type="entry name" value="alpha/beta-Hydrolases"/>
    <property type="match status" value="1"/>
</dbReference>
<feature type="domain" description="BD-FAE-like" evidence="2">
    <location>
        <begin position="58"/>
        <end position="197"/>
    </location>
</feature>
<accession>A0ABW9MH90</accession>
<keyword evidence="4" id="KW-1185">Reference proteome</keyword>
<evidence type="ECO:0000256" key="1">
    <source>
        <dbReference type="ARBA" id="ARBA00022801"/>
    </source>
</evidence>
<dbReference type="PANTHER" id="PTHR48081">
    <property type="entry name" value="AB HYDROLASE SUPERFAMILY PROTEIN C4A8.06C"/>
    <property type="match status" value="1"/>
</dbReference>
<dbReference type="GO" id="GO:0016787">
    <property type="term" value="F:hydrolase activity"/>
    <property type="evidence" value="ECO:0007669"/>
    <property type="project" value="UniProtKB-KW"/>
</dbReference>
<name>A0ABW9MH90_9FIRM</name>
<comment type="caution">
    <text evidence="3">The sequence shown here is derived from an EMBL/GenBank/DDBJ whole genome shotgun (WGS) entry which is preliminary data.</text>
</comment>
<gene>
    <name evidence="3" type="ORF">ACCQ42_08340</name>
</gene>
<sequence>MSTKNSDLYPNLGLSDIIKILGDKDRKRLALEDFSSCGVETLSNLSYKSDGNMYHDFDIYYDNSNYEPLPTIIIVHGGGLIYGKKEVNKNLGISFAQKDFNVVNINYRLLPDVTFADQIKDVVDAFSYIYENSSRLKLGKEKIFILSDSAGSLLSLAAFALMKDKKFSEIFEISANALPISAIAFISPMTGLVKSGSLSLINEPARRNLSKNQIPFLDNILLALENTTLPPSIIITSEKDFIRNQALSLKNLLDSKNIKNKFLDFKKNPSYQLGHGFAISHPQLAESKLVLDEIGEFFNNI</sequence>
<evidence type="ECO:0000259" key="2">
    <source>
        <dbReference type="Pfam" id="PF20434"/>
    </source>
</evidence>
<dbReference type="Gene3D" id="3.40.50.1820">
    <property type="entry name" value="alpha/beta hydrolase"/>
    <property type="match status" value="1"/>
</dbReference>
<protein>
    <submittedName>
        <fullName evidence="3">Alpha/beta hydrolase</fullName>
    </submittedName>
</protein>
<dbReference type="EMBL" id="JBGMEF010000033">
    <property type="protein sequence ID" value="MFO3667776.1"/>
    <property type="molecule type" value="Genomic_DNA"/>
</dbReference>